<keyword evidence="2" id="KW-0472">Membrane</keyword>
<keyword evidence="2" id="KW-0812">Transmembrane</keyword>
<dbReference type="PATRIC" id="fig|1227493.4.peg.574"/>
<accession>M0A933</accession>
<dbReference type="STRING" id="1227493.C483_03045"/>
<dbReference type="Proteomes" id="UP000011519">
    <property type="component" value="Unassembled WGS sequence"/>
</dbReference>
<reference evidence="3 4" key="1">
    <citation type="journal article" date="2014" name="PLoS Genet.">
        <title>Phylogenetically driven sequencing of extremely halophilic archaea reveals strategies for static and dynamic osmo-response.</title>
        <authorList>
            <person name="Becker E.A."/>
            <person name="Seitzer P.M."/>
            <person name="Tritt A."/>
            <person name="Larsen D."/>
            <person name="Krusor M."/>
            <person name="Yao A.I."/>
            <person name="Wu D."/>
            <person name="Madern D."/>
            <person name="Eisen J.A."/>
            <person name="Darling A.E."/>
            <person name="Facciotti M.T."/>
        </authorList>
    </citation>
    <scope>NUCLEOTIDE SEQUENCE [LARGE SCALE GENOMIC DNA]</scope>
    <source>
        <strain evidence="3 4">JCM 10989</strain>
    </source>
</reference>
<evidence type="ECO:0000313" key="4">
    <source>
        <dbReference type="Proteomes" id="UP000011519"/>
    </source>
</evidence>
<evidence type="ECO:0000256" key="2">
    <source>
        <dbReference type="SAM" id="Phobius"/>
    </source>
</evidence>
<dbReference type="AlphaFoldDB" id="M0A933"/>
<keyword evidence="4" id="KW-1185">Reference proteome</keyword>
<feature type="transmembrane region" description="Helical" evidence="2">
    <location>
        <begin position="20"/>
        <end position="41"/>
    </location>
</feature>
<dbReference type="OrthoDB" id="170334at2157"/>
<feature type="transmembrane region" description="Helical" evidence="2">
    <location>
        <begin position="419"/>
        <end position="441"/>
    </location>
</feature>
<gene>
    <name evidence="3" type="ORF">C483_03045</name>
</gene>
<dbReference type="RefSeq" id="WP_006651863.1">
    <property type="nucleotide sequence ID" value="NZ_AOIM01000011.1"/>
</dbReference>
<proteinExistence type="predicted"/>
<organism evidence="3 4">
    <name type="scientific">Natrialba hulunbeirensis JCM 10989</name>
    <dbReference type="NCBI Taxonomy" id="1227493"/>
    <lineage>
        <taxon>Archaea</taxon>
        <taxon>Methanobacteriati</taxon>
        <taxon>Methanobacteriota</taxon>
        <taxon>Stenosarchaea group</taxon>
        <taxon>Halobacteria</taxon>
        <taxon>Halobacteriales</taxon>
        <taxon>Natrialbaceae</taxon>
        <taxon>Natrialba</taxon>
    </lineage>
</organism>
<name>M0A933_9EURY</name>
<dbReference type="NCBIfam" id="NF045517">
    <property type="entry name" value="halo_surf_dom"/>
    <property type="match status" value="2"/>
</dbReference>
<dbReference type="EMBL" id="AOIM01000011">
    <property type="protein sequence ID" value="ELY94402.1"/>
    <property type="molecule type" value="Genomic_DNA"/>
</dbReference>
<sequence>MPDDSLQTVSNALQANHSRLAVLAALAVALSTVALVAPVAADGASTSTDNNGHIDLDDLPSEVEPPETVEFEVVNTSGDRFDFQISSPDKSFSLEATLEGDDDVTIELDTGAVGADDSDEYFAIADGEVHDVTVHSNDVGDELPGGDYSVHIMTDSSIVMDTLAVAPSIEFHDGLELDWSELDDDPSHTLAGTTGFDSGDSFEIRFETSDDESFLLEEEVVVDEDGQFETTVDLTTLPETNRIDVTAEHNNSTRVSTTFWVDGVEPHDDDSDDDEDAGDKDDSQTESNGIVIVHDGDELELEAVPDQQITGEADLDAGELIEVQLLSSGVFFIHEEVEVDEHGTFELNVDFDYVEPDTGFTIDAESAADPAVNASVPGTIVEPGATDGADENASVEHDETELADSTDADDSLFASVSTWGLALLAVGAVLSVVGISIMLGIGRSGSLRGT</sequence>
<comment type="caution">
    <text evidence="3">The sequence shown here is derived from an EMBL/GenBank/DDBJ whole genome shotgun (WGS) entry which is preliminary data.</text>
</comment>
<protein>
    <submittedName>
        <fullName evidence="3">Uncharacterized protein</fullName>
    </submittedName>
</protein>
<feature type="compositionally biased region" description="Acidic residues" evidence="1">
    <location>
        <begin position="267"/>
        <end position="279"/>
    </location>
</feature>
<feature type="region of interest" description="Disordered" evidence="1">
    <location>
        <begin position="256"/>
        <end position="287"/>
    </location>
</feature>
<keyword evidence="2" id="KW-1133">Transmembrane helix</keyword>
<evidence type="ECO:0000313" key="3">
    <source>
        <dbReference type="EMBL" id="ELY94402.1"/>
    </source>
</evidence>
<evidence type="ECO:0000256" key="1">
    <source>
        <dbReference type="SAM" id="MobiDB-lite"/>
    </source>
</evidence>